<accession>A0A0P8D6Z6</accession>
<dbReference type="EMBL" id="LJZR01000079">
    <property type="protein sequence ID" value="KPQ31862.1"/>
    <property type="molecule type" value="Genomic_DNA"/>
</dbReference>
<protein>
    <submittedName>
        <fullName evidence="1">Uncharacterized protein</fullName>
    </submittedName>
</protein>
<reference evidence="1 2" key="1">
    <citation type="submission" date="2015-09" db="EMBL/GenBank/DDBJ databases">
        <title>Identification and resolution of microdiversity through metagenomic sequencing of parallel consortia.</title>
        <authorList>
            <person name="Nelson W.C."/>
            <person name="Romine M.F."/>
            <person name="Lindemann S.R."/>
        </authorList>
    </citation>
    <scope>NUCLEOTIDE SEQUENCE [LARGE SCALE GENOMIC DNA]</scope>
    <source>
        <strain evidence="1">Ana</strain>
    </source>
</reference>
<evidence type="ECO:0000313" key="1">
    <source>
        <dbReference type="EMBL" id="KPQ31862.1"/>
    </source>
</evidence>
<comment type="caution">
    <text evidence="1">The sequence shown here is derived from an EMBL/GenBank/DDBJ whole genome shotgun (WGS) entry which is preliminary data.</text>
</comment>
<dbReference type="AlphaFoldDB" id="A0A0P8D6Z6"/>
<sequence>MHFVALCVRFFNFLKLFDYIDWRAMARMLKGETALQLYDHPRLAAEGFAFTLCQGH</sequence>
<organism evidence="1 2">
    <name type="scientific">Phormidesmis priestleyi Ana</name>
    <dbReference type="NCBI Taxonomy" id="1666911"/>
    <lineage>
        <taxon>Bacteria</taxon>
        <taxon>Bacillati</taxon>
        <taxon>Cyanobacteriota</taxon>
        <taxon>Cyanophyceae</taxon>
        <taxon>Leptolyngbyales</taxon>
        <taxon>Leptolyngbyaceae</taxon>
        <taxon>Phormidesmis</taxon>
    </lineage>
</organism>
<dbReference type="Proteomes" id="UP000050465">
    <property type="component" value="Unassembled WGS sequence"/>
</dbReference>
<evidence type="ECO:0000313" key="2">
    <source>
        <dbReference type="Proteomes" id="UP000050465"/>
    </source>
</evidence>
<gene>
    <name evidence="1" type="ORF">HLUCCA11_22840</name>
</gene>
<name>A0A0P8D6Z6_9CYAN</name>
<proteinExistence type="predicted"/>
<dbReference type="STRING" id="1666911.HLUCCA11_22840"/>